<protein>
    <recommendedName>
        <fullName evidence="3">Transposase</fullName>
    </recommendedName>
</protein>
<dbReference type="Proteomes" id="UP001500621">
    <property type="component" value="Unassembled WGS sequence"/>
</dbReference>
<sequence>MHALVITADQRASRRGADLVDATLAQLAAGPPALRPFERTAGDELQGVLDDPAHLAPVAEVLLRAGTWWVGIGLGPVETPLPTHARAGRGEAYVRARAAVSSAKSSPRPVRVVGPDAVDPGGTLTACLALETALWLWAGLLERRSARGWEVADLLRHGSSHAEAARHLGISQSAVSQRAQAANLAEAQRAEGLVTHLTTLAMHPGAGTPT</sequence>
<evidence type="ECO:0000313" key="2">
    <source>
        <dbReference type="Proteomes" id="UP001500621"/>
    </source>
</evidence>
<accession>A0ABP8WX04</accession>
<dbReference type="RefSeq" id="WP_345268592.1">
    <property type="nucleotide sequence ID" value="NZ_BAABIM010000004.1"/>
</dbReference>
<evidence type="ECO:0008006" key="3">
    <source>
        <dbReference type="Google" id="ProtNLM"/>
    </source>
</evidence>
<gene>
    <name evidence="1" type="ORF">GCM10023226_36560</name>
</gene>
<proteinExistence type="predicted"/>
<comment type="caution">
    <text evidence="1">The sequence shown here is derived from an EMBL/GenBank/DDBJ whole genome shotgun (WGS) entry which is preliminary data.</text>
</comment>
<reference evidence="2" key="1">
    <citation type="journal article" date="2019" name="Int. J. Syst. Evol. Microbiol.">
        <title>The Global Catalogue of Microorganisms (GCM) 10K type strain sequencing project: providing services to taxonomists for standard genome sequencing and annotation.</title>
        <authorList>
            <consortium name="The Broad Institute Genomics Platform"/>
            <consortium name="The Broad Institute Genome Sequencing Center for Infectious Disease"/>
            <person name="Wu L."/>
            <person name="Ma J."/>
        </authorList>
    </citation>
    <scope>NUCLEOTIDE SEQUENCE [LARGE SCALE GENOMIC DNA]</scope>
    <source>
        <strain evidence="2">JCM 18127</strain>
    </source>
</reference>
<name>A0ABP8WX04_9ACTN</name>
<organism evidence="1 2">
    <name type="scientific">Nocardioides nanhaiensis</name>
    <dbReference type="NCBI Taxonomy" id="1476871"/>
    <lineage>
        <taxon>Bacteria</taxon>
        <taxon>Bacillati</taxon>
        <taxon>Actinomycetota</taxon>
        <taxon>Actinomycetes</taxon>
        <taxon>Propionibacteriales</taxon>
        <taxon>Nocardioidaceae</taxon>
        <taxon>Nocardioides</taxon>
    </lineage>
</organism>
<dbReference type="EMBL" id="BAABIM010000004">
    <property type="protein sequence ID" value="GAA4694930.1"/>
    <property type="molecule type" value="Genomic_DNA"/>
</dbReference>
<keyword evidence="2" id="KW-1185">Reference proteome</keyword>
<evidence type="ECO:0000313" key="1">
    <source>
        <dbReference type="EMBL" id="GAA4694930.1"/>
    </source>
</evidence>